<comment type="subunit">
    <text evidence="1">Interacts transiently with the RNA polymerase catalytic core formed by RpoA, RpoB, RpoC and RpoZ (2 alpha, 1 beta, 1 beta' and 1 omega subunit) to form the RNA polymerase holoenzyme that can initiate transcription.</text>
</comment>
<dbReference type="InterPro" id="IPR052704">
    <property type="entry name" value="ECF_Sigma-70_Domain"/>
</dbReference>
<feature type="domain" description="RNA polymerase sigma factor 70 region 4 type 2" evidence="3">
    <location>
        <begin position="112"/>
        <end position="162"/>
    </location>
</feature>
<accession>A0ABW0HZ84</accession>
<dbReference type="NCBIfam" id="NF007214">
    <property type="entry name" value="PRK09636.1"/>
    <property type="match status" value="1"/>
</dbReference>
<evidence type="ECO:0000313" key="5">
    <source>
        <dbReference type="Proteomes" id="UP001596113"/>
    </source>
</evidence>
<keyword evidence="5" id="KW-1185">Reference proteome</keyword>
<feature type="domain" description="RNA polymerase sigma-70 region 2" evidence="2">
    <location>
        <begin position="10"/>
        <end position="75"/>
    </location>
</feature>
<organism evidence="4 5">
    <name type="scientific">Cohnella soli</name>
    <dbReference type="NCBI Taxonomy" id="425005"/>
    <lineage>
        <taxon>Bacteria</taxon>
        <taxon>Bacillati</taxon>
        <taxon>Bacillota</taxon>
        <taxon>Bacilli</taxon>
        <taxon>Bacillales</taxon>
        <taxon>Paenibacillaceae</taxon>
        <taxon>Cohnella</taxon>
    </lineage>
</organism>
<dbReference type="Pfam" id="PF04542">
    <property type="entry name" value="Sigma70_r2"/>
    <property type="match status" value="1"/>
</dbReference>
<dbReference type="InterPro" id="IPR014284">
    <property type="entry name" value="RNA_pol_sigma-70_dom"/>
</dbReference>
<evidence type="ECO:0000259" key="3">
    <source>
        <dbReference type="Pfam" id="PF08281"/>
    </source>
</evidence>
<dbReference type="InterPro" id="IPR013249">
    <property type="entry name" value="RNA_pol_sigma70_r4_t2"/>
</dbReference>
<dbReference type="EMBL" id="JBHSMI010000029">
    <property type="protein sequence ID" value="MFC5405496.1"/>
    <property type="molecule type" value="Genomic_DNA"/>
</dbReference>
<dbReference type="Pfam" id="PF08281">
    <property type="entry name" value="Sigma70_r4_2"/>
    <property type="match status" value="1"/>
</dbReference>
<reference evidence="5" key="1">
    <citation type="journal article" date="2019" name="Int. J. Syst. Evol. Microbiol.">
        <title>The Global Catalogue of Microorganisms (GCM) 10K type strain sequencing project: providing services to taxonomists for standard genome sequencing and annotation.</title>
        <authorList>
            <consortium name="The Broad Institute Genomics Platform"/>
            <consortium name="The Broad Institute Genome Sequencing Center for Infectious Disease"/>
            <person name="Wu L."/>
            <person name="Ma J."/>
        </authorList>
    </citation>
    <scope>NUCLEOTIDE SEQUENCE [LARGE SCALE GENOMIC DNA]</scope>
    <source>
        <strain evidence="5">CGMCC 1.18575</strain>
    </source>
</reference>
<dbReference type="InterPro" id="IPR032710">
    <property type="entry name" value="NTF2-like_dom_sf"/>
</dbReference>
<comment type="caution">
    <text evidence="4">The sequence shown here is derived from an EMBL/GenBank/DDBJ whole genome shotgun (WGS) entry which is preliminary data.</text>
</comment>
<dbReference type="RefSeq" id="WP_378136776.1">
    <property type="nucleotide sequence ID" value="NZ_JBHSMI010000029.1"/>
</dbReference>
<dbReference type="Gene3D" id="1.10.1740.10">
    <property type="match status" value="1"/>
</dbReference>
<dbReference type="InterPro" id="IPR036388">
    <property type="entry name" value="WH-like_DNA-bd_sf"/>
</dbReference>
<dbReference type="InterPro" id="IPR014303">
    <property type="entry name" value="RNA_pol_sigma-70_ECF"/>
</dbReference>
<dbReference type="SUPFAM" id="SSF54427">
    <property type="entry name" value="NTF2-like"/>
    <property type="match status" value="1"/>
</dbReference>
<sequence length="306" mass="33643">MNEALFSEQLYKSYKRLLFTLAYRMLGSVADAEDVAHEAFISLNAASPDEVHNVKAYLCKIATNRCLDRLRSARSRREAYVGPWLPEPIVEASSQEGDPYRSYEQTESLSIAYLLLLQQLSATERIVFLLREALQYEYEEIADIVSKSATNCRQIFSRAKRAIGHHSPAETASVLDFRPKEARTEGREDQLADLVGKFIGALSTGNLGQLMNVLSTDATLFSDGGGKVSAATRPIAGAERIAKFFDGLMKKTSPGFSFRVATVNGSTGIVTYEDGRASSVISFHAKDGVISAVYIVVNPDKLLLVQ</sequence>
<proteinExistence type="predicted"/>
<evidence type="ECO:0000259" key="2">
    <source>
        <dbReference type="Pfam" id="PF04542"/>
    </source>
</evidence>
<dbReference type="PANTHER" id="PTHR30173">
    <property type="entry name" value="SIGMA 19 FACTOR"/>
    <property type="match status" value="1"/>
</dbReference>
<dbReference type="NCBIfam" id="TIGR02937">
    <property type="entry name" value="sigma70-ECF"/>
    <property type="match status" value="1"/>
</dbReference>
<name>A0ABW0HZ84_9BACL</name>
<protein>
    <submittedName>
        <fullName evidence="4">RNA polymerase sigma-70 factor</fullName>
    </submittedName>
</protein>
<dbReference type="InterPro" id="IPR007627">
    <property type="entry name" value="RNA_pol_sigma70_r2"/>
</dbReference>
<dbReference type="InterPro" id="IPR013324">
    <property type="entry name" value="RNA_pol_sigma_r3/r4-like"/>
</dbReference>
<dbReference type="Gene3D" id="3.10.450.50">
    <property type="match status" value="1"/>
</dbReference>
<gene>
    <name evidence="4" type="ORF">ACFPOF_22365</name>
</gene>
<dbReference type="NCBIfam" id="TIGR02957">
    <property type="entry name" value="SigX4"/>
    <property type="match status" value="1"/>
</dbReference>
<dbReference type="SUPFAM" id="SSF88659">
    <property type="entry name" value="Sigma3 and sigma4 domains of RNA polymerase sigma factors"/>
    <property type="match status" value="1"/>
</dbReference>
<dbReference type="PANTHER" id="PTHR30173:SF36">
    <property type="entry name" value="ECF RNA POLYMERASE SIGMA FACTOR SIGJ"/>
    <property type="match status" value="1"/>
</dbReference>
<evidence type="ECO:0000313" key="4">
    <source>
        <dbReference type="EMBL" id="MFC5405496.1"/>
    </source>
</evidence>
<dbReference type="InterPro" id="IPR013325">
    <property type="entry name" value="RNA_pol_sigma_r2"/>
</dbReference>
<dbReference type="Gene3D" id="1.10.10.10">
    <property type="entry name" value="Winged helix-like DNA-binding domain superfamily/Winged helix DNA-binding domain"/>
    <property type="match status" value="1"/>
</dbReference>
<dbReference type="SUPFAM" id="SSF88946">
    <property type="entry name" value="Sigma2 domain of RNA polymerase sigma factors"/>
    <property type="match status" value="1"/>
</dbReference>
<evidence type="ECO:0000256" key="1">
    <source>
        <dbReference type="ARBA" id="ARBA00011344"/>
    </source>
</evidence>
<dbReference type="Proteomes" id="UP001596113">
    <property type="component" value="Unassembled WGS sequence"/>
</dbReference>